<reference evidence="3 4" key="1">
    <citation type="submission" date="2016-10" db="EMBL/GenBank/DDBJ databases">
        <title>Draft genome sequences of four alkaliphilic bacteria belonging to the Anaerobacillus genus.</title>
        <authorList>
            <person name="Bassil N.M."/>
            <person name="Lloyd J.R."/>
        </authorList>
    </citation>
    <scope>NUCLEOTIDE SEQUENCE [LARGE SCALE GENOMIC DNA]</scope>
    <source>
        <strain evidence="3 4">DSM 15340</strain>
    </source>
</reference>
<evidence type="ECO:0000259" key="2">
    <source>
        <dbReference type="Pfam" id="PF09922"/>
    </source>
</evidence>
<dbReference type="Proteomes" id="UP000180098">
    <property type="component" value="Unassembled WGS sequence"/>
</dbReference>
<feature type="domain" description="Cell wall-active antibiotics response LiaF-like C-terminal" evidence="2">
    <location>
        <begin position="129"/>
        <end position="241"/>
    </location>
</feature>
<dbReference type="InterPro" id="IPR016975">
    <property type="entry name" value="Cell_wall_LiaF"/>
</dbReference>
<accession>A0A1S2LND5</accession>
<dbReference type="InterPro" id="IPR024425">
    <property type="entry name" value="LiaF-like_C"/>
</dbReference>
<dbReference type="AlphaFoldDB" id="A0A1S2LND5"/>
<comment type="caution">
    <text evidence="3">The sequence shown here is derived from an EMBL/GenBank/DDBJ whole genome shotgun (WGS) entry which is preliminary data.</text>
</comment>
<evidence type="ECO:0000313" key="3">
    <source>
        <dbReference type="EMBL" id="OIJ14032.1"/>
    </source>
</evidence>
<dbReference type="EMBL" id="MLQQ01000010">
    <property type="protein sequence ID" value="OIJ14032.1"/>
    <property type="molecule type" value="Genomic_DNA"/>
</dbReference>
<dbReference type="RefSeq" id="WP_071312726.1">
    <property type="nucleotide sequence ID" value="NZ_MLQQ01000010.1"/>
</dbReference>
<gene>
    <name evidence="3" type="ORF">BKP35_07455</name>
</gene>
<dbReference type="Pfam" id="PF09922">
    <property type="entry name" value="LiaF-like_C"/>
    <property type="match status" value="1"/>
</dbReference>
<keyword evidence="1" id="KW-1133">Transmembrane helix</keyword>
<evidence type="ECO:0000256" key="1">
    <source>
        <dbReference type="SAM" id="Phobius"/>
    </source>
</evidence>
<name>A0A1S2LND5_9BACI</name>
<dbReference type="NCBIfam" id="NF040535">
    <property type="entry name" value="LiaF_C_term"/>
    <property type="match status" value="1"/>
</dbReference>
<dbReference type="InterPro" id="IPR047793">
    <property type="entry name" value="LiaF_C"/>
</dbReference>
<sequence length="244" mass="27967">MDNHNKTDYISWTVLIGLLLLLVEITFFSKGLVFAILFSGIFIYFGAKRFYGSSGKLFFFIGCFILFFTIISMMVFKFLIFAAIIYVIFYFYKSKTGPIVIEPNVKEGMPTNDATKKIRSQQLLKNLFYGRQKTSEEVFEWDDINIQTGIGDTRIDLSNTVLPKGEAVISIRNFIGNIQILVPYDIEVNVSHSVVTGTTIIFEAENEKLFNQTLSYRTEKYDEAQQKIKIVTSMGIGRLEVKRI</sequence>
<evidence type="ECO:0000313" key="4">
    <source>
        <dbReference type="Proteomes" id="UP000180098"/>
    </source>
</evidence>
<keyword evidence="4" id="KW-1185">Reference proteome</keyword>
<proteinExistence type="predicted"/>
<dbReference type="OrthoDB" id="2351415at2"/>
<feature type="transmembrane region" description="Helical" evidence="1">
    <location>
        <begin position="57"/>
        <end position="89"/>
    </location>
</feature>
<keyword evidence="1" id="KW-0472">Membrane</keyword>
<dbReference type="PIRSF" id="PIRSF031509">
    <property type="entry name" value="Cell_wall_LiaF/YvqF"/>
    <property type="match status" value="1"/>
</dbReference>
<dbReference type="GO" id="GO:0016020">
    <property type="term" value="C:membrane"/>
    <property type="evidence" value="ECO:0007669"/>
    <property type="project" value="InterPro"/>
</dbReference>
<protein>
    <submittedName>
        <fullName evidence="3">Cell wall-active antibiotics response protein</fullName>
    </submittedName>
</protein>
<keyword evidence="1" id="KW-0812">Transmembrane</keyword>
<organism evidence="3 4">
    <name type="scientific">Anaerobacillus arseniciselenatis</name>
    <dbReference type="NCBI Taxonomy" id="85682"/>
    <lineage>
        <taxon>Bacteria</taxon>
        <taxon>Bacillati</taxon>
        <taxon>Bacillota</taxon>
        <taxon>Bacilli</taxon>
        <taxon>Bacillales</taxon>
        <taxon>Bacillaceae</taxon>
        <taxon>Anaerobacillus</taxon>
    </lineage>
</organism>
<feature type="transmembrane region" description="Helical" evidence="1">
    <location>
        <begin position="12"/>
        <end position="45"/>
    </location>
</feature>